<dbReference type="SUPFAM" id="SSF52540">
    <property type="entry name" value="P-loop containing nucleoside triphosphate hydrolases"/>
    <property type="match status" value="1"/>
</dbReference>
<protein>
    <submittedName>
        <fullName evidence="2">696_t:CDS:1</fullName>
    </submittedName>
</protein>
<dbReference type="GO" id="GO:0005524">
    <property type="term" value="F:ATP binding"/>
    <property type="evidence" value="ECO:0007669"/>
    <property type="project" value="InterPro"/>
</dbReference>
<dbReference type="InterPro" id="IPR003450">
    <property type="entry name" value="Replication_origin-bd"/>
</dbReference>
<dbReference type="InterPro" id="IPR027417">
    <property type="entry name" value="P-loop_NTPase"/>
</dbReference>
<organism evidence="2 3">
    <name type="scientific">Ambispora gerdemannii</name>
    <dbReference type="NCBI Taxonomy" id="144530"/>
    <lineage>
        <taxon>Eukaryota</taxon>
        <taxon>Fungi</taxon>
        <taxon>Fungi incertae sedis</taxon>
        <taxon>Mucoromycota</taxon>
        <taxon>Glomeromycotina</taxon>
        <taxon>Glomeromycetes</taxon>
        <taxon>Archaeosporales</taxon>
        <taxon>Ambisporaceae</taxon>
        <taxon>Ambispora</taxon>
    </lineage>
</organism>
<sequence length="721" mass="82430">MFNLKDGLSGKNTLIAIDISITYLSLKYGMNRYLKTSVHFMKLFGLGNHKKSRLMWMKSTEVTRKKDEIYLYIKNALRIAIKEITGLNLSKDDLLVADSSNESKWSKHLILPRYFVRGASKARKFTSQILELLPERMHPFIDEKVNKDLHCFRLAGSHKAKDSSRIKCICSNHTWRESLITHIEKDSTELWPYEWEEEEKKLKNESVSREQSDTAIKIVEEQFPFLSYRNSSNSFDTFDRTLPTTCLICEKEHTRKGESGIEVIRADNNSRTSKKKKVISRLDRLRSRLQHILQSHSQNNFTAIGKNIEIYNAKIMRCYNLQAKLTSGNQHLMLIKEHCSVGKSNKTAEKIKTLCHSDGSSVSILIISSRHSLAHGQKVLFEGFKSYLELDMKKLNPKDTPKLIISPESIHKLGATGYDIIILDEFETITQNFSGPTMKKLKLSHDVYKSLLQSALLILALDVTLDSDSLNQHIRDKCHALIHINTKKWNAELIGALRQGLKVYIPIFASAEMAEALYKELASHGYRGKCFSKWLSETEKKNIFADINDAVANLDYLIATPVITCSVSITIENFDMTFAHFRTLAGLTSNEAYQMLHRVRKLNQNVMHVLTDLRGDNLPTDREDLLRFISYRCNVAEYPDLEEAHCDKTLTLDGKWIFKPNASLETHLYNASHRNASRNDFVGLLADHLSECGYDISVAKDCPSIDSKITENNEGKELLLN</sequence>
<gene>
    <name evidence="2" type="ORF">AGERDE_LOCUS9854</name>
</gene>
<dbReference type="EMBL" id="CAJVPL010002649">
    <property type="protein sequence ID" value="CAG8616455.1"/>
    <property type="molecule type" value="Genomic_DNA"/>
</dbReference>
<evidence type="ECO:0000259" key="1">
    <source>
        <dbReference type="Pfam" id="PF02399"/>
    </source>
</evidence>
<dbReference type="Pfam" id="PF02399">
    <property type="entry name" value="Herpes_ori_bp"/>
    <property type="match status" value="1"/>
</dbReference>
<dbReference type="Proteomes" id="UP000789831">
    <property type="component" value="Unassembled WGS sequence"/>
</dbReference>
<feature type="domain" description="Replication origin-binding protein" evidence="1">
    <location>
        <begin position="344"/>
        <end position="468"/>
    </location>
</feature>
<feature type="non-terminal residue" evidence="2">
    <location>
        <position position="721"/>
    </location>
</feature>
<reference evidence="2" key="1">
    <citation type="submission" date="2021-06" db="EMBL/GenBank/DDBJ databases">
        <authorList>
            <person name="Kallberg Y."/>
            <person name="Tangrot J."/>
            <person name="Rosling A."/>
        </authorList>
    </citation>
    <scope>NUCLEOTIDE SEQUENCE</scope>
    <source>
        <strain evidence="2">MT106</strain>
    </source>
</reference>
<dbReference type="AlphaFoldDB" id="A0A9N9CUT1"/>
<evidence type="ECO:0000313" key="2">
    <source>
        <dbReference type="EMBL" id="CAG8616455.1"/>
    </source>
</evidence>
<accession>A0A9N9CUT1</accession>
<name>A0A9N9CUT1_9GLOM</name>
<dbReference type="GO" id="GO:0003688">
    <property type="term" value="F:DNA replication origin binding"/>
    <property type="evidence" value="ECO:0007669"/>
    <property type="project" value="InterPro"/>
</dbReference>
<proteinExistence type="predicted"/>
<evidence type="ECO:0000313" key="3">
    <source>
        <dbReference type="Proteomes" id="UP000789831"/>
    </source>
</evidence>
<keyword evidence="3" id="KW-1185">Reference proteome</keyword>
<dbReference type="OrthoDB" id="2338029at2759"/>
<dbReference type="GO" id="GO:0006260">
    <property type="term" value="P:DNA replication"/>
    <property type="evidence" value="ECO:0007669"/>
    <property type="project" value="InterPro"/>
</dbReference>
<comment type="caution">
    <text evidence="2">The sequence shown here is derived from an EMBL/GenBank/DDBJ whole genome shotgun (WGS) entry which is preliminary data.</text>
</comment>